<keyword evidence="1" id="KW-1133">Transmembrane helix</keyword>
<keyword evidence="3" id="KW-1185">Reference proteome</keyword>
<proteinExistence type="predicted"/>
<gene>
    <name evidence="2" type="ORF">BDV25DRAFT_167526</name>
</gene>
<reference evidence="2 3" key="1">
    <citation type="submission" date="2019-04" db="EMBL/GenBank/DDBJ databases">
        <title>Friends and foes A comparative genomics study of 23 Aspergillus species from section Flavi.</title>
        <authorList>
            <consortium name="DOE Joint Genome Institute"/>
            <person name="Kjaerbolling I."/>
            <person name="Vesth T."/>
            <person name="Frisvad J.C."/>
            <person name="Nybo J.L."/>
            <person name="Theobald S."/>
            <person name="Kildgaard S."/>
            <person name="Isbrandt T."/>
            <person name="Kuo A."/>
            <person name="Sato A."/>
            <person name="Lyhne E.K."/>
            <person name="Kogle M.E."/>
            <person name="Wiebenga A."/>
            <person name="Kun R.S."/>
            <person name="Lubbers R.J."/>
            <person name="Makela M.R."/>
            <person name="Barry K."/>
            <person name="Chovatia M."/>
            <person name="Clum A."/>
            <person name="Daum C."/>
            <person name="Haridas S."/>
            <person name="He G."/>
            <person name="LaButti K."/>
            <person name="Lipzen A."/>
            <person name="Mondo S."/>
            <person name="Riley R."/>
            <person name="Salamov A."/>
            <person name="Simmons B.A."/>
            <person name="Magnuson J.K."/>
            <person name="Henrissat B."/>
            <person name="Mortensen U.H."/>
            <person name="Larsen T.O."/>
            <person name="Devries R.P."/>
            <person name="Grigoriev I.V."/>
            <person name="Machida M."/>
            <person name="Baker S.E."/>
            <person name="Andersen M.R."/>
        </authorList>
    </citation>
    <scope>NUCLEOTIDE SEQUENCE [LARGE SCALE GENOMIC DNA]</scope>
    <source>
        <strain evidence="2 3">IBT 18842</strain>
    </source>
</reference>
<evidence type="ECO:0000313" key="2">
    <source>
        <dbReference type="EMBL" id="KAE8144157.1"/>
    </source>
</evidence>
<accession>A0A5N6TCZ7</accession>
<keyword evidence="1" id="KW-0812">Transmembrane</keyword>
<dbReference type="AlphaFoldDB" id="A0A5N6TCZ7"/>
<keyword evidence="1" id="KW-0472">Membrane</keyword>
<organism evidence="2 3">
    <name type="scientific">Aspergillus avenaceus</name>
    <dbReference type="NCBI Taxonomy" id="36643"/>
    <lineage>
        <taxon>Eukaryota</taxon>
        <taxon>Fungi</taxon>
        <taxon>Dikarya</taxon>
        <taxon>Ascomycota</taxon>
        <taxon>Pezizomycotina</taxon>
        <taxon>Eurotiomycetes</taxon>
        <taxon>Eurotiomycetidae</taxon>
        <taxon>Eurotiales</taxon>
        <taxon>Aspergillaceae</taxon>
        <taxon>Aspergillus</taxon>
        <taxon>Aspergillus subgen. Circumdati</taxon>
    </lineage>
</organism>
<dbReference type="Proteomes" id="UP000325780">
    <property type="component" value="Unassembled WGS sequence"/>
</dbReference>
<feature type="transmembrane region" description="Helical" evidence="1">
    <location>
        <begin position="29"/>
        <end position="50"/>
    </location>
</feature>
<name>A0A5N6TCZ7_ASPAV</name>
<protein>
    <submittedName>
        <fullName evidence="2">Uncharacterized protein</fullName>
    </submittedName>
</protein>
<evidence type="ECO:0000313" key="3">
    <source>
        <dbReference type="Proteomes" id="UP000325780"/>
    </source>
</evidence>
<sequence>MYHITSTAACTTVYPPFPRPSSNTDGNTIISQLILSLCLTSTFSTTLLLITN</sequence>
<dbReference type="EMBL" id="ML742737">
    <property type="protein sequence ID" value="KAE8144157.1"/>
    <property type="molecule type" value="Genomic_DNA"/>
</dbReference>
<evidence type="ECO:0000256" key="1">
    <source>
        <dbReference type="SAM" id="Phobius"/>
    </source>
</evidence>